<name>A0A9X4E3I5_9NEIS</name>
<gene>
    <name evidence="1" type="ORF">ORY91_001975</name>
    <name evidence="2" type="ORF">V9W64_04570</name>
</gene>
<protein>
    <submittedName>
        <fullName evidence="1">GpE family phage tail protein</fullName>
    </submittedName>
</protein>
<reference evidence="1" key="1">
    <citation type="submission" date="2022-10" db="EMBL/GenBank/DDBJ databases">
        <authorList>
            <person name="Boutroux M."/>
        </authorList>
    </citation>
    <scope>NUCLEOTIDE SEQUENCE</scope>
    <source>
        <strain evidence="1">51.81</strain>
    </source>
</reference>
<dbReference type="Pfam" id="PF06528">
    <property type="entry name" value="Phage_P2_GpE"/>
    <property type="match status" value="1"/>
</dbReference>
<evidence type="ECO:0000313" key="2">
    <source>
        <dbReference type="EMBL" id="WWY03998.1"/>
    </source>
</evidence>
<evidence type="ECO:0000313" key="3">
    <source>
        <dbReference type="Proteomes" id="UP001149607"/>
    </source>
</evidence>
<dbReference type="EMBL" id="CP146598">
    <property type="protein sequence ID" value="WWY03998.1"/>
    <property type="molecule type" value="Genomic_DNA"/>
</dbReference>
<dbReference type="AlphaFoldDB" id="A0A9X4E3I5"/>
<reference evidence="2" key="2">
    <citation type="submission" date="2024-02" db="EMBL/GenBank/DDBJ databases">
        <title>Neisseria leonii sp. nov.</title>
        <authorList>
            <person name="Boutroux M."/>
            <person name="Favre-Rochex S."/>
            <person name="Gorgette O."/>
            <person name="Touak G."/>
            <person name="Muhle E."/>
            <person name="Chesneau O."/>
            <person name="Clermont D."/>
            <person name="Rahi P."/>
        </authorList>
    </citation>
    <scope>NUCLEOTIDE SEQUENCE</scope>
    <source>
        <strain evidence="2">51.81</strain>
    </source>
</reference>
<sequence length="38" mass="4693">MAWWFGWSMQEIYGLPLDEFAGWLDEANRQIRQKYLKD</sequence>
<proteinExistence type="predicted"/>
<dbReference type="EMBL" id="JAPQFL010000007">
    <property type="protein sequence ID" value="MDD9328544.1"/>
    <property type="molecule type" value="Genomic_DNA"/>
</dbReference>
<accession>A0A9X4E3I5</accession>
<dbReference type="InterPro" id="IPR009493">
    <property type="entry name" value="P2_GpE"/>
</dbReference>
<keyword evidence="3" id="KW-1185">Reference proteome</keyword>
<dbReference type="Proteomes" id="UP001149607">
    <property type="component" value="Chromosome"/>
</dbReference>
<evidence type="ECO:0000313" key="1">
    <source>
        <dbReference type="EMBL" id="MDD9328544.1"/>
    </source>
</evidence>
<organism evidence="1">
    <name type="scientific">Neisseria leonii</name>
    <dbReference type="NCBI Taxonomy" id="2995413"/>
    <lineage>
        <taxon>Bacteria</taxon>
        <taxon>Pseudomonadati</taxon>
        <taxon>Pseudomonadota</taxon>
        <taxon>Betaproteobacteria</taxon>
        <taxon>Neisseriales</taxon>
        <taxon>Neisseriaceae</taxon>
        <taxon>Neisseria</taxon>
    </lineage>
</organism>
<dbReference type="RefSeq" id="WP_274585615.1">
    <property type="nucleotide sequence ID" value="NZ_CP146598.1"/>
</dbReference>